<evidence type="ECO:0000256" key="1">
    <source>
        <dbReference type="ARBA" id="ARBA00001954"/>
    </source>
</evidence>
<comment type="cofactor">
    <cofactor evidence="1">
        <name>Fe(2+)</name>
        <dbReference type="ChEBI" id="CHEBI:29033"/>
    </cofactor>
</comment>
<evidence type="ECO:0000256" key="5">
    <source>
        <dbReference type="ARBA" id="ARBA00023004"/>
    </source>
</evidence>
<dbReference type="GO" id="GO:0016702">
    <property type="term" value="F:oxidoreductase activity, acting on single donors with incorporation of molecular oxygen, incorporation of two atoms of oxygen"/>
    <property type="evidence" value="ECO:0007669"/>
    <property type="project" value="InterPro"/>
</dbReference>
<evidence type="ECO:0000256" key="2">
    <source>
        <dbReference type="ARBA" id="ARBA00006787"/>
    </source>
</evidence>
<keyword evidence="3" id="KW-0479">Metal-binding</keyword>
<dbReference type="EMBL" id="NMUH01005682">
    <property type="protein sequence ID" value="MQM13414.1"/>
    <property type="molecule type" value="Genomic_DNA"/>
</dbReference>
<keyword evidence="5" id="KW-0408">Iron</keyword>
<evidence type="ECO:0000313" key="7">
    <source>
        <dbReference type="Proteomes" id="UP000652761"/>
    </source>
</evidence>
<gene>
    <name evidence="6" type="ORF">Taro_046338</name>
</gene>
<dbReference type="OrthoDB" id="1609774at2759"/>
<protein>
    <submittedName>
        <fullName evidence="6">Uncharacterized protein</fullName>
    </submittedName>
</protein>
<organism evidence="6 7">
    <name type="scientific">Colocasia esculenta</name>
    <name type="common">Wild taro</name>
    <name type="synonym">Arum esculentum</name>
    <dbReference type="NCBI Taxonomy" id="4460"/>
    <lineage>
        <taxon>Eukaryota</taxon>
        <taxon>Viridiplantae</taxon>
        <taxon>Streptophyta</taxon>
        <taxon>Embryophyta</taxon>
        <taxon>Tracheophyta</taxon>
        <taxon>Spermatophyta</taxon>
        <taxon>Magnoliopsida</taxon>
        <taxon>Liliopsida</taxon>
        <taxon>Araceae</taxon>
        <taxon>Aroideae</taxon>
        <taxon>Colocasieae</taxon>
        <taxon>Colocasia</taxon>
    </lineage>
</organism>
<comment type="similarity">
    <text evidence="2">Belongs to the carotenoid oxygenase family.</text>
</comment>
<dbReference type="GO" id="GO:0046872">
    <property type="term" value="F:metal ion binding"/>
    <property type="evidence" value="ECO:0007669"/>
    <property type="project" value="UniProtKB-KW"/>
</dbReference>
<dbReference type="InterPro" id="IPR004294">
    <property type="entry name" value="Carotenoid_Oase"/>
</dbReference>
<evidence type="ECO:0000256" key="4">
    <source>
        <dbReference type="ARBA" id="ARBA00022964"/>
    </source>
</evidence>
<evidence type="ECO:0000256" key="3">
    <source>
        <dbReference type="ARBA" id="ARBA00022723"/>
    </source>
</evidence>
<keyword evidence="4" id="KW-0560">Oxidoreductase</keyword>
<evidence type="ECO:0000313" key="6">
    <source>
        <dbReference type="EMBL" id="MQM13414.1"/>
    </source>
</evidence>
<dbReference type="AlphaFoldDB" id="A0A843X604"/>
<sequence length="98" mass="11047">MQECVIYFNNCLLAMFEDDLPYHTRITPSMHLDTVGRYDFSGQLNSALIAHLKLDFIKYPRAPRSATTLFTSLTLNTSGAPLTTSNPHTWISLVTNPQ</sequence>
<accession>A0A843X604</accession>
<keyword evidence="4" id="KW-0223">Dioxygenase</keyword>
<dbReference type="Pfam" id="PF03055">
    <property type="entry name" value="RPE65"/>
    <property type="match status" value="1"/>
</dbReference>
<keyword evidence="7" id="KW-1185">Reference proteome</keyword>
<dbReference type="Proteomes" id="UP000652761">
    <property type="component" value="Unassembled WGS sequence"/>
</dbReference>
<comment type="caution">
    <text evidence="6">The sequence shown here is derived from an EMBL/GenBank/DDBJ whole genome shotgun (WGS) entry which is preliminary data.</text>
</comment>
<reference evidence="6" key="1">
    <citation type="submission" date="2017-07" db="EMBL/GenBank/DDBJ databases">
        <title>Taro Niue Genome Assembly and Annotation.</title>
        <authorList>
            <person name="Atibalentja N."/>
            <person name="Keating K."/>
            <person name="Fields C.J."/>
        </authorList>
    </citation>
    <scope>NUCLEOTIDE SEQUENCE</scope>
    <source>
        <strain evidence="6">Niue_2</strain>
        <tissue evidence="6">Leaf</tissue>
    </source>
</reference>
<name>A0A843X604_COLES</name>
<proteinExistence type="inferred from homology"/>